<feature type="transmembrane region" description="Helical" evidence="9">
    <location>
        <begin position="35"/>
        <end position="59"/>
    </location>
</feature>
<evidence type="ECO:0000256" key="3">
    <source>
        <dbReference type="ARBA" id="ARBA00022448"/>
    </source>
</evidence>
<keyword evidence="5" id="KW-0547">Nucleotide-binding</keyword>
<feature type="domain" description="ABC transporter" evidence="10">
    <location>
        <begin position="160"/>
        <end position="416"/>
    </location>
</feature>
<dbReference type="GO" id="GO:0016887">
    <property type="term" value="F:ATP hydrolysis activity"/>
    <property type="evidence" value="ECO:0007669"/>
    <property type="project" value="InterPro"/>
</dbReference>
<dbReference type="InterPro" id="IPR036640">
    <property type="entry name" value="ABC1_TM_sf"/>
</dbReference>
<keyword evidence="4 9" id="KW-0812">Transmembrane</keyword>
<evidence type="ECO:0000259" key="10">
    <source>
        <dbReference type="PROSITE" id="PS50893"/>
    </source>
</evidence>
<dbReference type="EMBL" id="JAODUP010000012">
    <property type="protein sequence ID" value="KAK2169070.1"/>
    <property type="molecule type" value="Genomic_DNA"/>
</dbReference>
<reference evidence="12" key="1">
    <citation type="journal article" date="2023" name="Mol. Biol. Evol.">
        <title>Third-Generation Sequencing Reveals the Adaptive Role of the Epigenome in Three Deep-Sea Polychaetes.</title>
        <authorList>
            <person name="Perez M."/>
            <person name="Aroh O."/>
            <person name="Sun Y."/>
            <person name="Lan Y."/>
            <person name="Juniper S.K."/>
            <person name="Young C.R."/>
            <person name="Angers B."/>
            <person name="Qian P.Y."/>
        </authorList>
    </citation>
    <scope>NUCLEOTIDE SEQUENCE</scope>
    <source>
        <strain evidence="12">P08H-3</strain>
    </source>
</reference>
<organism evidence="12 13">
    <name type="scientific">Paralvinella palmiformis</name>
    <dbReference type="NCBI Taxonomy" id="53620"/>
    <lineage>
        <taxon>Eukaryota</taxon>
        <taxon>Metazoa</taxon>
        <taxon>Spiralia</taxon>
        <taxon>Lophotrochozoa</taxon>
        <taxon>Annelida</taxon>
        <taxon>Polychaeta</taxon>
        <taxon>Sedentaria</taxon>
        <taxon>Canalipalpata</taxon>
        <taxon>Terebellida</taxon>
        <taxon>Terebelliformia</taxon>
        <taxon>Alvinellidae</taxon>
        <taxon>Paralvinella</taxon>
    </lineage>
</organism>
<evidence type="ECO:0000313" key="12">
    <source>
        <dbReference type="EMBL" id="KAK2169070.1"/>
    </source>
</evidence>
<keyword evidence="3" id="KW-0813">Transport</keyword>
<dbReference type="Pfam" id="PF00005">
    <property type="entry name" value="ABC_tran"/>
    <property type="match status" value="2"/>
</dbReference>
<dbReference type="PROSITE" id="PS50893">
    <property type="entry name" value="ABC_TRANSPORTER_2"/>
    <property type="match status" value="2"/>
</dbReference>
<evidence type="ECO:0008006" key="14">
    <source>
        <dbReference type="Google" id="ProtNLM"/>
    </source>
</evidence>
<evidence type="ECO:0000256" key="9">
    <source>
        <dbReference type="SAM" id="Phobius"/>
    </source>
</evidence>
<feature type="transmembrane region" description="Helical" evidence="9">
    <location>
        <begin position="410"/>
        <end position="431"/>
    </location>
</feature>
<dbReference type="SUPFAM" id="SSF90123">
    <property type="entry name" value="ABC transporter transmembrane region"/>
    <property type="match status" value="2"/>
</dbReference>
<sequence>MAVGSIFFLVSCLGLSYIWIAPLEAVCIMLLLWLYLGLGAISLIGLTLLAILTPVQYLMGTFLSKLRLQLYQLTERRVGAMTEILTGIKTIKINCWERAFSTLIKAIRRSEWTYIRVISNIRAINSAMFFISGKLLMFVTFVSYTLLGGPCTASTVFTVMALYEVLRTSDKSFTLENVNFSVESGQYSVITGPSGCGKSSVLLAIAGELPRLGGFVQSRGKLGLVTQTPCLFPGTIRDNILFGSDLDWRRYNKILHACGVLQDVEHLVDGDLSVIGEGDIHLTNGHKSRICLARAVYQSCDVYLIDDIFSEMELDSALHIFTKQRSGLDSSYGSSESLDQIILEYDHGTSDTDVTDDEMEVPPINFRVYIDYLCLNGSLCRLVSFIVFCLIAQFALHVIGAGVLTVVVNYWLIFVVIPLCLIFAAITRYYLITARQVKKLELTVIDPGLLGMALVYAINVMGLFQYTMKQSAELELQMTSVERLKCHLNLPSEGAIIASPRPAPSWPQYGIVTFEGYTMAGDDGYRYLKNVWGCIRAEEKVGILSKDEQSKKAIVSSILRLDKACKGILRIDGMDTSKIGLQDLRERISHVDQDPVLFGGSLRRNLDPFTRYPDASIWNALEDVGLKGRVEHIPGHLYADMNEYGNHFNPGERQLLGLARALLLNSKIIIFEEAMSIVRSWDTVLQLVRSWDTVLQIVRSWDTVLQLVRSSDTVLQIVRSWDTVLQIVRSTEAVIHYTLDSKFPHKTVIVIARQVHTVISLDRVMIIDEARIKEFDPPHQLLLNQFSLFSHLVRTQSKHKVSLLLKLAQDKFENRPYRPPPQSPGGDISAFYGGHSTRHFLPSFQSTRLTGVFSHLSANRYSTNRF</sequence>
<dbReference type="PANTHER" id="PTHR24223">
    <property type="entry name" value="ATP-BINDING CASSETTE SUB-FAMILY C"/>
    <property type="match status" value="1"/>
</dbReference>
<evidence type="ECO:0000259" key="11">
    <source>
        <dbReference type="PROSITE" id="PS50929"/>
    </source>
</evidence>
<dbReference type="PROSITE" id="PS50929">
    <property type="entry name" value="ABC_TM1F"/>
    <property type="match status" value="1"/>
</dbReference>
<feature type="transmembrane region" description="Helical" evidence="9">
    <location>
        <begin position="137"/>
        <end position="163"/>
    </location>
</feature>
<dbReference type="GO" id="GO:0005524">
    <property type="term" value="F:ATP binding"/>
    <property type="evidence" value="ECO:0007669"/>
    <property type="project" value="UniProtKB-KW"/>
</dbReference>
<comment type="subcellular location">
    <subcellularLocation>
        <location evidence="1">Membrane</location>
        <topology evidence="1">Multi-pass membrane protein</topology>
    </subcellularLocation>
</comment>
<comment type="similarity">
    <text evidence="2">Belongs to the ABC transporter superfamily. ABCC family. Conjugate transporter (TC 3.A.1.208) subfamily.</text>
</comment>
<keyword evidence="8 9" id="KW-0472">Membrane</keyword>
<dbReference type="InterPro" id="IPR011527">
    <property type="entry name" value="ABC1_TM_dom"/>
</dbReference>
<proteinExistence type="inferred from homology"/>
<feature type="domain" description="ABC transmembrane type-1" evidence="11">
    <location>
        <begin position="15"/>
        <end position="162"/>
    </location>
</feature>
<keyword evidence="6" id="KW-0067">ATP-binding</keyword>
<evidence type="ECO:0000256" key="2">
    <source>
        <dbReference type="ARBA" id="ARBA00009726"/>
    </source>
</evidence>
<comment type="caution">
    <text evidence="12">The sequence shown here is derived from an EMBL/GenBank/DDBJ whole genome shotgun (WGS) entry which is preliminary data.</text>
</comment>
<feature type="domain" description="ABC transporter" evidence="10">
    <location>
        <begin position="512"/>
        <end position="794"/>
    </location>
</feature>
<evidence type="ECO:0000313" key="13">
    <source>
        <dbReference type="Proteomes" id="UP001208570"/>
    </source>
</evidence>
<feature type="transmembrane region" description="Helical" evidence="9">
    <location>
        <begin position="382"/>
        <end position="404"/>
    </location>
</feature>
<dbReference type="GO" id="GO:0140359">
    <property type="term" value="F:ABC-type transporter activity"/>
    <property type="evidence" value="ECO:0007669"/>
    <property type="project" value="InterPro"/>
</dbReference>
<dbReference type="GO" id="GO:0016020">
    <property type="term" value="C:membrane"/>
    <property type="evidence" value="ECO:0007669"/>
    <property type="project" value="UniProtKB-SubCell"/>
</dbReference>
<dbReference type="SMART" id="SM00382">
    <property type="entry name" value="AAA"/>
    <property type="match status" value="1"/>
</dbReference>
<dbReference type="Proteomes" id="UP001208570">
    <property type="component" value="Unassembled WGS sequence"/>
</dbReference>
<feature type="transmembrane region" description="Helical" evidence="9">
    <location>
        <begin position="443"/>
        <end position="464"/>
    </location>
</feature>
<dbReference type="InterPro" id="IPR027417">
    <property type="entry name" value="P-loop_NTPase"/>
</dbReference>
<dbReference type="PANTHER" id="PTHR24223:SF456">
    <property type="entry name" value="MULTIDRUG RESISTANCE-ASSOCIATED PROTEIN LETHAL(2)03659"/>
    <property type="match status" value="1"/>
</dbReference>
<dbReference type="AlphaFoldDB" id="A0AAD9KDI0"/>
<evidence type="ECO:0000256" key="5">
    <source>
        <dbReference type="ARBA" id="ARBA00022741"/>
    </source>
</evidence>
<dbReference type="InterPro" id="IPR003593">
    <property type="entry name" value="AAA+_ATPase"/>
</dbReference>
<dbReference type="SUPFAM" id="SSF52540">
    <property type="entry name" value="P-loop containing nucleoside triphosphate hydrolases"/>
    <property type="match status" value="3"/>
</dbReference>
<evidence type="ECO:0000256" key="4">
    <source>
        <dbReference type="ARBA" id="ARBA00022692"/>
    </source>
</evidence>
<dbReference type="Gene3D" id="1.20.1560.10">
    <property type="entry name" value="ABC transporter type 1, transmembrane domain"/>
    <property type="match status" value="1"/>
</dbReference>
<dbReference type="Gene3D" id="3.40.50.300">
    <property type="entry name" value="P-loop containing nucleotide triphosphate hydrolases"/>
    <property type="match status" value="2"/>
</dbReference>
<keyword evidence="7 9" id="KW-1133">Transmembrane helix</keyword>
<evidence type="ECO:0000256" key="6">
    <source>
        <dbReference type="ARBA" id="ARBA00022840"/>
    </source>
</evidence>
<dbReference type="InterPro" id="IPR003439">
    <property type="entry name" value="ABC_transporter-like_ATP-bd"/>
</dbReference>
<accession>A0AAD9KDI0</accession>
<gene>
    <name evidence="12" type="ORF">LSH36_12g07032</name>
</gene>
<name>A0AAD9KDI0_9ANNE</name>
<keyword evidence="13" id="KW-1185">Reference proteome</keyword>
<dbReference type="InterPro" id="IPR050173">
    <property type="entry name" value="ABC_transporter_C-like"/>
</dbReference>
<evidence type="ECO:0000256" key="7">
    <source>
        <dbReference type="ARBA" id="ARBA00022989"/>
    </source>
</evidence>
<evidence type="ECO:0000256" key="1">
    <source>
        <dbReference type="ARBA" id="ARBA00004141"/>
    </source>
</evidence>
<evidence type="ECO:0000256" key="8">
    <source>
        <dbReference type="ARBA" id="ARBA00023136"/>
    </source>
</evidence>
<dbReference type="Pfam" id="PF00664">
    <property type="entry name" value="ABC_membrane"/>
    <property type="match status" value="1"/>
</dbReference>
<protein>
    <recommendedName>
        <fullName evidence="14">ABC transporter domain-containing protein</fullName>
    </recommendedName>
</protein>